<organism evidence="1 2">
    <name type="scientific">Paenibacillus gansuensis</name>
    <dbReference type="NCBI Taxonomy" id="306542"/>
    <lineage>
        <taxon>Bacteria</taxon>
        <taxon>Bacillati</taxon>
        <taxon>Bacillota</taxon>
        <taxon>Bacilli</taxon>
        <taxon>Bacillales</taxon>
        <taxon>Paenibacillaceae</taxon>
        <taxon>Paenibacillus</taxon>
    </lineage>
</organism>
<evidence type="ECO:0000313" key="1">
    <source>
        <dbReference type="EMBL" id="MFD2611292.1"/>
    </source>
</evidence>
<gene>
    <name evidence="1" type="ORF">ACFSUF_02520</name>
</gene>
<reference evidence="2" key="1">
    <citation type="journal article" date="2019" name="Int. J. Syst. Evol. Microbiol.">
        <title>The Global Catalogue of Microorganisms (GCM) 10K type strain sequencing project: providing services to taxonomists for standard genome sequencing and annotation.</title>
        <authorList>
            <consortium name="The Broad Institute Genomics Platform"/>
            <consortium name="The Broad Institute Genome Sequencing Center for Infectious Disease"/>
            <person name="Wu L."/>
            <person name="Ma J."/>
        </authorList>
    </citation>
    <scope>NUCLEOTIDE SEQUENCE [LARGE SCALE GENOMIC DNA]</scope>
    <source>
        <strain evidence="2">KCTC 3950</strain>
    </source>
</reference>
<evidence type="ECO:0000313" key="2">
    <source>
        <dbReference type="Proteomes" id="UP001597541"/>
    </source>
</evidence>
<proteinExistence type="predicted"/>
<dbReference type="RefSeq" id="WP_377599777.1">
    <property type="nucleotide sequence ID" value="NZ_JBHUME010000002.1"/>
</dbReference>
<dbReference type="EMBL" id="JBHUME010000002">
    <property type="protein sequence ID" value="MFD2611292.1"/>
    <property type="molecule type" value="Genomic_DNA"/>
</dbReference>
<comment type="caution">
    <text evidence="1">The sequence shown here is derived from an EMBL/GenBank/DDBJ whole genome shotgun (WGS) entry which is preliminary data.</text>
</comment>
<accession>A0ABW5PAY4</accession>
<keyword evidence="2" id="KW-1185">Reference proteome</keyword>
<dbReference type="Proteomes" id="UP001597541">
    <property type="component" value="Unassembled WGS sequence"/>
</dbReference>
<sequence>MIQSEPQRSMSEIYMKAVIQQLQQNKGLDESQATQLFEKYYRPVYKHWGMEPNAEEFAKKIQKIDELACRLGMGVKNIKTFDSKASPIDKEKLIRLIMELPEGKVLQVYEYVKKINTF</sequence>
<protein>
    <submittedName>
        <fullName evidence="1">Uncharacterized protein</fullName>
    </submittedName>
</protein>
<name>A0ABW5PAY4_9BACL</name>